<dbReference type="InterPro" id="IPR036259">
    <property type="entry name" value="MFS_trans_sf"/>
</dbReference>
<evidence type="ECO:0000313" key="3">
    <source>
        <dbReference type="Proteomes" id="UP000578352"/>
    </source>
</evidence>
<reference evidence="2 3" key="1">
    <citation type="submission" date="2020-07" db="EMBL/GenBank/DDBJ databases">
        <title>Sequencing the genomes of 1000 actinobacteria strains.</title>
        <authorList>
            <person name="Klenk H.-P."/>
        </authorList>
    </citation>
    <scope>NUCLEOTIDE SEQUENCE [LARGE SCALE GENOMIC DNA]</scope>
    <source>
        <strain evidence="2 3">DSM 15165</strain>
    </source>
</reference>
<dbReference type="SUPFAM" id="SSF103473">
    <property type="entry name" value="MFS general substrate transporter"/>
    <property type="match status" value="1"/>
</dbReference>
<comment type="caution">
    <text evidence="2">The sequence shown here is derived from an EMBL/GenBank/DDBJ whole genome shotgun (WGS) entry which is preliminary data.</text>
</comment>
<evidence type="ECO:0000313" key="2">
    <source>
        <dbReference type="EMBL" id="NYJ24791.1"/>
    </source>
</evidence>
<keyword evidence="1" id="KW-0472">Membrane</keyword>
<keyword evidence="1" id="KW-0812">Transmembrane</keyword>
<evidence type="ECO:0000256" key="1">
    <source>
        <dbReference type="SAM" id="Phobius"/>
    </source>
</evidence>
<keyword evidence="1" id="KW-1133">Transmembrane helix</keyword>
<protein>
    <submittedName>
        <fullName evidence="2">MFS family permease</fullName>
    </submittedName>
</protein>
<accession>A0A853CZQ7</accession>
<dbReference type="EMBL" id="JACCFL010000001">
    <property type="protein sequence ID" value="NYJ24791.1"/>
    <property type="molecule type" value="Genomic_DNA"/>
</dbReference>
<gene>
    <name evidence="2" type="ORF">HNR13_003078</name>
</gene>
<proteinExistence type="predicted"/>
<dbReference type="AlphaFoldDB" id="A0A853CZQ7"/>
<organism evidence="2 3">
    <name type="scientific">Leifsonia shinshuensis</name>
    <dbReference type="NCBI Taxonomy" id="150026"/>
    <lineage>
        <taxon>Bacteria</taxon>
        <taxon>Bacillati</taxon>
        <taxon>Actinomycetota</taxon>
        <taxon>Actinomycetes</taxon>
        <taxon>Micrococcales</taxon>
        <taxon>Microbacteriaceae</taxon>
        <taxon>Leifsonia</taxon>
    </lineage>
</organism>
<feature type="transmembrane region" description="Helical" evidence="1">
    <location>
        <begin position="70"/>
        <end position="88"/>
    </location>
</feature>
<dbReference type="RefSeq" id="WP_179607161.1">
    <property type="nucleotide sequence ID" value="NZ_BAABEH010000001.1"/>
</dbReference>
<feature type="transmembrane region" description="Helical" evidence="1">
    <location>
        <begin position="94"/>
        <end position="111"/>
    </location>
</feature>
<name>A0A853CZQ7_9MICO</name>
<feature type="transmembrane region" description="Helical" evidence="1">
    <location>
        <begin position="37"/>
        <end position="58"/>
    </location>
</feature>
<sequence>MKSISLRTQLGVFSALFAAGMWMSKVAQPLHYDNAGALVAFGVGYAVMAVAGGFSFLWGTLADRIGGVNAMRIGTVAYAIGIAGRLMTDLLPTVVFSFIAGAGASLALVGIRP</sequence>
<dbReference type="Proteomes" id="UP000578352">
    <property type="component" value="Unassembled WGS sequence"/>
</dbReference>